<evidence type="ECO:0000256" key="4">
    <source>
        <dbReference type="ARBA" id="ARBA00022989"/>
    </source>
</evidence>
<comment type="subcellular location">
    <subcellularLocation>
        <location evidence="1">Cell membrane</location>
        <topology evidence="1">Multi-pass membrane protein</topology>
    </subcellularLocation>
</comment>
<evidence type="ECO:0000259" key="8">
    <source>
        <dbReference type="Pfam" id="PF12805"/>
    </source>
</evidence>
<feature type="transmembrane region" description="Helical" evidence="7">
    <location>
        <begin position="93"/>
        <end position="112"/>
    </location>
</feature>
<sequence>MLFVDSAMPLRNRWLSARVLSTLPLFFSVSVAAWAVWYWQQPQLNMPLVLGIIAGGLVDLDNRLTGRIKNVVITVAAFTVSSLAVQLTFGHPWLFGAVMTGLTFVFTLAGAIGLRYRTIAFGTLVVALYTVLTHHEQTVWYVNPLLILCGTLLYSASTLLLHLLFPHRPVQNSMASAYTALAAYLDAKSVFFDPDETETLEQQQIALAMQNAKVVGAFNLVRSALFYRLRGQHRHPRTTRMLHYYFAAQDIHERISSSHVEYHSFVENLRHSDLIFRIQRLLEWQAQTCRDVAHSLRRDGPLPDTQRLERVMAGVRQSLRLHMERHPDSRSEHGLHRLLDNLQSVNYQLTHLGNADVDAEYGDNSERNRIAGEDVRGWRSVGRTVAAHLSFESPVFRHAVRLAMVVSVCIALIESLHLPLGYWILLTAVFVCQPNYSATKSRLKQRVLGTLAGVLVGSLVPYFTPSLETRLAVVVLSSTLFFFFRTNKYSYSTFFITIQAVVSFSIAGLDVAEALPLRLLDTVIGAGISWLAVSFLWPDWHYLGLERTGAQALRSSAGYLNSILDQLRYGGADDVAYRSVRRRAHEHAAQLSSTLSDMSGEPAKYGDQLQNGFILLKTNYALIGYISALGAYRSQMPADSGDETFLPDFFRAAAQTAALLRRLPELPPEDFAGQAEVLRGSLLALRPADDERQNSILWQQLNRIARLLPTAYQALHDAGRTESPPQNPLPRSDSML</sequence>
<dbReference type="AlphaFoldDB" id="G4CL47"/>
<name>G4CL47_9NEIS</name>
<dbReference type="PANTHER" id="PTHR30509">
    <property type="entry name" value="P-HYDROXYBENZOIC ACID EFFLUX PUMP SUBUNIT-RELATED"/>
    <property type="match status" value="1"/>
</dbReference>
<evidence type="ECO:0000256" key="2">
    <source>
        <dbReference type="ARBA" id="ARBA00022475"/>
    </source>
</evidence>
<dbReference type="PANTHER" id="PTHR30509:SF8">
    <property type="entry name" value="INNER MEMBRANE PROTEIN YCCS"/>
    <property type="match status" value="1"/>
</dbReference>
<dbReference type="NCBIfam" id="TIGR01666">
    <property type="entry name" value="YCCS"/>
    <property type="match status" value="1"/>
</dbReference>
<dbReference type="InterPro" id="IPR049453">
    <property type="entry name" value="Memb_transporter_dom"/>
</dbReference>
<comment type="caution">
    <text evidence="10">The sequence shown here is derived from an EMBL/GenBank/DDBJ whole genome shotgun (WGS) entry which is preliminary data.</text>
</comment>
<keyword evidence="4 7" id="KW-1133">Transmembrane helix</keyword>
<organism evidence="10 11">
    <name type="scientific">Neisseria shayeganii 871</name>
    <dbReference type="NCBI Taxonomy" id="1032488"/>
    <lineage>
        <taxon>Bacteria</taxon>
        <taxon>Pseudomonadati</taxon>
        <taxon>Pseudomonadota</taxon>
        <taxon>Betaproteobacteria</taxon>
        <taxon>Neisseriales</taxon>
        <taxon>Neisseriaceae</taxon>
        <taxon>Neisseria</taxon>
    </lineage>
</organism>
<dbReference type="Pfam" id="PF12805">
    <property type="entry name" value="FUSC-like"/>
    <property type="match status" value="1"/>
</dbReference>
<feature type="transmembrane region" description="Helical" evidence="7">
    <location>
        <begin position="68"/>
        <end position="87"/>
    </location>
</feature>
<evidence type="ECO:0000313" key="11">
    <source>
        <dbReference type="Proteomes" id="UP000003019"/>
    </source>
</evidence>
<dbReference type="InterPro" id="IPR010019">
    <property type="entry name" value="Integral_membrane_YccS"/>
</dbReference>
<comment type="similarity">
    <text evidence="6">Belongs to the YccS/YhfK family.</text>
</comment>
<keyword evidence="11" id="KW-1185">Reference proteome</keyword>
<reference evidence="10 11" key="1">
    <citation type="submission" date="2011-05" db="EMBL/GenBank/DDBJ databases">
        <authorList>
            <person name="Muzny D."/>
            <person name="Qin X."/>
            <person name="Deng J."/>
            <person name="Jiang H."/>
            <person name="Liu Y."/>
            <person name="Qu J."/>
            <person name="Song X.-Z."/>
            <person name="Zhang L."/>
            <person name="Thornton R."/>
            <person name="Coyle M."/>
            <person name="Francisco L."/>
            <person name="Jackson L."/>
            <person name="Javaid M."/>
            <person name="Korchina V."/>
            <person name="Kovar C."/>
            <person name="Mata R."/>
            <person name="Mathew T."/>
            <person name="Ngo R."/>
            <person name="Nguyen L."/>
            <person name="Nguyen N."/>
            <person name="Okwuonu G."/>
            <person name="Ongeri F."/>
            <person name="Pham C."/>
            <person name="Simmons D."/>
            <person name="Wilczek-Boney K."/>
            <person name="Hale W."/>
            <person name="Jakkamsetti A."/>
            <person name="Pham P."/>
            <person name="Ruth R."/>
            <person name="San Lucas F."/>
            <person name="Warren J."/>
            <person name="Zhang J."/>
            <person name="Zhao Z."/>
            <person name="Zhou C."/>
            <person name="Zhu D."/>
            <person name="Lee S."/>
            <person name="Bess C."/>
            <person name="Blankenburg K."/>
            <person name="Forbes L."/>
            <person name="Fu Q."/>
            <person name="Gubbala S."/>
            <person name="Hirani K."/>
            <person name="Jayaseelan J.C."/>
            <person name="Lara F."/>
            <person name="Munidasa M."/>
            <person name="Palculict T."/>
            <person name="Patil S."/>
            <person name="Pu L.-L."/>
            <person name="Saada N."/>
            <person name="Tang L."/>
            <person name="Weissenberger G."/>
            <person name="Zhu Y."/>
            <person name="Hemphill L."/>
            <person name="Shang Y."/>
            <person name="Youmans B."/>
            <person name="Ayvaz T."/>
            <person name="Ross M."/>
            <person name="Santibanez J."/>
            <person name="Aqrawi P."/>
            <person name="Gross S."/>
            <person name="Joshi V."/>
            <person name="Fowler G."/>
            <person name="Nazareth L."/>
            <person name="Reid J."/>
            <person name="Worley K."/>
            <person name="Petrosino J."/>
            <person name="Highlander S."/>
            <person name="Gibbs R."/>
        </authorList>
    </citation>
    <scope>NUCLEOTIDE SEQUENCE [LARGE SCALE GENOMIC DNA]</scope>
    <source>
        <strain evidence="10 11">871</strain>
    </source>
</reference>
<dbReference type="NCBIfam" id="TIGR01667">
    <property type="entry name" value="YCCS_YHFK"/>
    <property type="match status" value="1"/>
</dbReference>
<dbReference type="Pfam" id="PF13515">
    <property type="entry name" value="FUSC_2"/>
    <property type="match status" value="1"/>
</dbReference>
<evidence type="ECO:0000256" key="6">
    <source>
        <dbReference type="ARBA" id="ARBA00043993"/>
    </source>
</evidence>
<dbReference type="InterPro" id="IPR010020">
    <property type="entry name" value="Integral_membrane_YCCS_YHJK"/>
</dbReference>
<dbReference type="GO" id="GO:0005886">
    <property type="term" value="C:plasma membrane"/>
    <property type="evidence" value="ECO:0007669"/>
    <property type="project" value="UniProtKB-SubCell"/>
</dbReference>
<feature type="domain" description="Integral membrane protein YccS N-terminal" evidence="8">
    <location>
        <begin position="70"/>
        <end position="349"/>
    </location>
</feature>
<keyword evidence="2" id="KW-1003">Cell membrane</keyword>
<protein>
    <submittedName>
        <fullName evidence="10">YccS/YhfK family integral membrane protein</fullName>
    </submittedName>
</protein>
<accession>G4CL47</accession>
<evidence type="ECO:0000256" key="3">
    <source>
        <dbReference type="ARBA" id="ARBA00022692"/>
    </source>
</evidence>
<feature type="transmembrane region" description="Helical" evidence="7">
    <location>
        <begin position="491"/>
        <end position="509"/>
    </location>
</feature>
<feature type="transmembrane region" description="Helical" evidence="7">
    <location>
        <begin position="141"/>
        <end position="165"/>
    </location>
</feature>
<feature type="transmembrane region" description="Helical" evidence="7">
    <location>
        <begin position="446"/>
        <end position="463"/>
    </location>
</feature>
<feature type="transmembrane region" description="Helical" evidence="7">
    <location>
        <begin position="399"/>
        <end position="416"/>
    </location>
</feature>
<dbReference type="PATRIC" id="fig|1032488.3.peg.2207"/>
<dbReference type="Proteomes" id="UP000003019">
    <property type="component" value="Unassembled WGS sequence"/>
</dbReference>
<proteinExistence type="inferred from homology"/>
<dbReference type="InterPro" id="IPR032692">
    <property type="entry name" value="YccS_N"/>
</dbReference>
<dbReference type="STRING" id="1032488.HMPREF9371_2338"/>
<gene>
    <name evidence="10" type="ORF">HMPREF9371_2338</name>
</gene>
<evidence type="ECO:0000259" key="9">
    <source>
        <dbReference type="Pfam" id="PF13515"/>
    </source>
</evidence>
<feature type="transmembrane region" description="Helical" evidence="7">
    <location>
        <begin position="20"/>
        <end position="38"/>
    </location>
</feature>
<evidence type="ECO:0000256" key="5">
    <source>
        <dbReference type="ARBA" id="ARBA00023136"/>
    </source>
</evidence>
<feature type="domain" description="Integral membrane bound transporter" evidence="9">
    <location>
        <begin position="409"/>
        <end position="531"/>
    </location>
</feature>
<evidence type="ECO:0000313" key="10">
    <source>
        <dbReference type="EMBL" id="EGY51452.1"/>
    </source>
</evidence>
<evidence type="ECO:0000256" key="1">
    <source>
        <dbReference type="ARBA" id="ARBA00004651"/>
    </source>
</evidence>
<keyword evidence="5 7" id="KW-0472">Membrane</keyword>
<dbReference type="EMBL" id="AGAY01000078">
    <property type="protein sequence ID" value="EGY51452.1"/>
    <property type="molecule type" value="Genomic_DNA"/>
</dbReference>
<feature type="transmembrane region" description="Helical" evidence="7">
    <location>
        <begin position="515"/>
        <end position="537"/>
    </location>
</feature>
<dbReference type="HOGENOM" id="CLU_013315_1_0_4"/>
<keyword evidence="3 7" id="KW-0812">Transmembrane</keyword>
<evidence type="ECO:0000256" key="7">
    <source>
        <dbReference type="SAM" id="Phobius"/>
    </source>
</evidence>